<keyword evidence="10" id="KW-0805">Transcription regulation</keyword>
<dbReference type="GO" id="GO:0000977">
    <property type="term" value="F:RNA polymerase II transcription regulatory region sequence-specific DNA binding"/>
    <property type="evidence" value="ECO:0007669"/>
    <property type="project" value="TreeGrafter"/>
</dbReference>
<keyword evidence="23" id="KW-1185">Reference proteome</keyword>
<evidence type="ECO:0000256" key="16">
    <source>
        <dbReference type="ARBA" id="ARBA00034677"/>
    </source>
</evidence>
<keyword evidence="8" id="KW-0597">Phosphoprotein</keyword>
<name>A0AAN8M6Y9_9TELE</name>
<dbReference type="PANTHER" id="PTHR23349:SF64">
    <property type="entry name" value="TWIST-RELATED PROTEIN 1"/>
    <property type="match status" value="1"/>
</dbReference>
<evidence type="ECO:0000256" key="4">
    <source>
        <dbReference type="ARBA" id="ARBA00022473"/>
    </source>
</evidence>
<evidence type="ECO:0000256" key="19">
    <source>
        <dbReference type="ARBA" id="ARBA00083123"/>
    </source>
</evidence>
<evidence type="ECO:0000256" key="6">
    <source>
        <dbReference type="ARBA" id="ARBA00022491"/>
    </source>
</evidence>
<dbReference type="Gene3D" id="4.10.280.10">
    <property type="entry name" value="Helix-loop-helix DNA-binding domain"/>
    <property type="match status" value="1"/>
</dbReference>
<feature type="region of interest" description="Disordered" evidence="20">
    <location>
        <begin position="429"/>
        <end position="576"/>
    </location>
</feature>
<feature type="compositionally biased region" description="Basic and acidic residues" evidence="20">
    <location>
        <begin position="516"/>
        <end position="531"/>
    </location>
</feature>
<evidence type="ECO:0000256" key="17">
    <source>
        <dbReference type="ARBA" id="ARBA00073455"/>
    </source>
</evidence>
<comment type="function">
    <text evidence="16">Acts as a transcriptional regulator. Inhibits myogenesis by sequestrating E proteins, inhibiting trans-activation by MEF2, and inhibiting DNA-binding by MYOD1 through physical interaction. This interaction probably involves the basic domains of both proteins. Also represses expression of pro-inflammatory cytokines such as TNFA and IL1B. Regulates cranial suture patterning and fusion. Activates transcription as a heterodimer with E proteins. Regulates gene expression differentially, depending on dimer composition. Homodimers induce expression of FGFR2 and POSTN while heterodimers repress FGFR2 and POSTN expression and induce THBS1 expression. Heterodimerization is also required for osteoblast differentiation. Represses the activity of the circadian transcriptional activator: NPAS2-BMAL1 heterodimer.</text>
</comment>
<dbReference type="SUPFAM" id="SSF47459">
    <property type="entry name" value="HLH, helix-loop-helix DNA-binding domain"/>
    <property type="match status" value="1"/>
</dbReference>
<dbReference type="GO" id="GO:0000428">
    <property type="term" value="C:DNA-directed RNA polymerase complex"/>
    <property type="evidence" value="ECO:0007669"/>
    <property type="project" value="UniProtKB-KW"/>
</dbReference>
<feature type="compositionally biased region" description="Basic residues" evidence="20">
    <location>
        <begin position="469"/>
        <end position="478"/>
    </location>
</feature>
<dbReference type="InterPro" id="IPR011598">
    <property type="entry name" value="bHLH_dom"/>
</dbReference>
<keyword evidence="6" id="KW-0678">Repressor</keyword>
<dbReference type="GO" id="GO:0000981">
    <property type="term" value="F:DNA-binding transcription factor activity, RNA polymerase II-specific"/>
    <property type="evidence" value="ECO:0007669"/>
    <property type="project" value="TreeGrafter"/>
</dbReference>
<dbReference type="PROSITE" id="PS50888">
    <property type="entry name" value="BHLH"/>
    <property type="match status" value="1"/>
</dbReference>
<protein>
    <recommendedName>
        <fullName evidence="17">DNA-directed RNA polymerase I subunit RPA43</fullName>
    </recommendedName>
    <alternativeName>
        <fullName evidence="19">DNA-directed RNA polymerase I subunit F</fullName>
    </alternativeName>
    <alternativeName>
        <fullName evidence="18">Twist neighbor protein</fullName>
    </alternativeName>
    <alternativeName>
        <fullName evidence="3">Twist-related protein 1</fullName>
    </alternativeName>
</protein>
<keyword evidence="9" id="KW-0221">Differentiation</keyword>
<feature type="compositionally biased region" description="Basic residues" evidence="20">
    <location>
        <begin position="25"/>
        <end position="36"/>
    </location>
</feature>
<accession>A0AAN8M6Y9</accession>
<reference evidence="22 23" key="1">
    <citation type="submission" date="2021-04" db="EMBL/GenBank/DDBJ databases">
        <authorList>
            <person name="De Guttry C."/>
            <person name="Zahm M."/>
            <person name="Klopp C."/>
            <person name="Cabau C."/>
            <person name="Louis A."/>
            <person name="Berthelot C."/>
            <person name="Parey E."/>
            <person name="Roest Crollius H."/>
            <person name="Montfort J."/>
            <person name="Robinson-Rechavi M."/>
            <person name="Bucao C."/>
            <person name="Bouchez O."/>
            <person name="Gislard M."/>
            <person name="Lluch J."/>
            <person name="Milhes M."/>
            <person name="Lampietro C."/>
            <person name="Lopez Roques C."/>
            <person name="Donnadieu C."/>
            <person name="Braasch I."/>
            <person name="Desvignes T."/>
            <person name="Postlethwait J."/>
            <person name="Bobe J."/>
            <person name="Wedekind C."/>
            <person name="Guiguen Y."/>
        </authorList>
    </citation>
    <scope>NUCLEOTIDE SEQUENCE [LARGE SCALE GENOMIC DNA]</scope>
    <source>
        <strain evidence="22">Cs_M1</strain>
        <tissue evidence="22">Blood</tissue>
    </source>
</reference>
<evidence type="ECO:0000256" key="9">
    <source>
        <dbReference type="ARBA" id="ARBA00022782"/>
    </source>
</evidence>
<dbReference type="FunFam" id="4.10.280.10:FF:000030">
    <property type="entry name" value="Twist transcription factor"/>
    <property type="match status" value="1"/>
</dbReference>
<evidence type="ECO:0000256" key="11">
    <source>
        <dbReference type="ARBA" id="ARBA00023108"/>
    </source>
</evidence>
<dbReference type="GO" id="GO:0048511">
    <property type="term" value="P:rhythmic process"/>
    <property type="evidence" value="ECO:0007669"/>
    <property type="project" value="UniProtKB-KW"/>
</dbReference>
<dbReference type="GO" id="GO:0046983">
    <property type="term" value="F:protein dimerization activity"/>
    <property type="evidence" value="ECO:0007669"/>
    <property type="project" value="InterPro"/>
</dbReference>
<dbReference type="Pfam" id="PF17875">
    <property type="entry name" value="RPA43_OB"/>
    <property type="match status" value="1"/>
</dbReference>
<keyword evidence="5" id="KW-0240">DNA-directed RNA polymerase</keyword>
<comment type="similarity">
    <text evidence="2">Belongs to the eukaryotic RPA43 RNA polymerase subunit family.</text>
</comment>
<keyword evidence="14" id="KW-0804">Transcription</keyword>
<feature type="region of interest" description="Disordered" evidence="20">
    <location>
        <begin position="1"/>
        <end position="90"/>
    </location>
</feature>
<sequence>MCSPVGCGSPVDSAGNSEEEIDQHRRPRRGTRKQRASPRTQREQDEDEEEEGNRNSQSPGKKRGKRRGSDRSDGSDVSSVSSLPRSLEDMQAQRVMANVRERQRTQSLNQAFASLRQIIPTLPSDKLSKIQTLKLATRYIDFLHHVLQGEGMDLDLDEAHVSGAASCGSVAHERLSYAFSVWRMEEDVWSSTEVFPRRLPSCCSSSSTANLEQTEDDPKHAKMSTEVSILTKPTANGQLGAGGGDTGAFPSLIPSFADACKLVSAPYSCLVTDTHRRHIALSPMYLNKKRTGIQEELNTELLRYSETLKGVPLAYDDVSLLQQHGEIYDDNGYIHLDIQANFVIFQPQRGHKLLGIVNKLGVSHVGCLVHGCFNASVPKPAHVTIDTWREAGPRIGAELEFEVCQLDADTVGVLLIRGRLDRTRVQELMAAGESSDPTDPAEQLEEPDTEPALEPDLEPNQDSPDATVKPKKKKKKEKRREEVALVAAPGDAVHGTAEDSSTSSHTEERRKKKEKRQKEEDVEREVDERGPVELQGSDSSGYLSDKPNRKRKQGVDITPCLHGDPETPKTKKKKNK</sequence>
<evidence type="ECO:0000256" key="12">
    <source>
        <dbReference type="ARBA" id="ARBA00023125"/>
    </source>
</evidence>
<dbReference type="InterPro" id="IPR036638">
    <property type="entry name" value="HLH_DNA-bd_sf"/>
</dbReference>
<dbReference type="Gene3D" id="3.30.1490.120">
    <property type="entry name" value="RNA polymerase Rpb7-like, N-terminal domain"/>
    <property type="match status" value="1"/>
</dbReference>
<evidence type="ECO:0000256" key="7">
    <source>
        <dbReference type="ARBA" id="ARBA00022541"/>
    </source>
</evidence>
<evidence type="ECO:0000256" key="5">
    <source>
        <dbReference type="ARBA" id="ARBA00022478"/>
    </source>
</evidence>
<dbReference type="FunFam" id="3.30.1490.120:FF:000003">
    <property type="entry name" value="DNA-directed RNA polymerase I subunit RPA43"/>
    <property type="match status" value="1"/>
</dbReference>
<dbReference type="InterPro" id="IPR050283">
    <property type="entry name" value="E-box_TF_Regulators"/>
</dbReference>
<evidence type="ECO:0000256" key="8">
    <source>
        <dbReference type="ARBA" id="ARBA00022553"/>
    </source>
</evidence>
<proteinExistence type="inferred from homology"/>
<dbReference type="SMART" id="SM00353">
    <property type="entry name" value="HLH"/>
    <property type="match status" value="1"/>
</dbReference>
<evidence type="ECO:0000313" key="22">
    <source>
        <dbReference type="EMBL" id="KAK6324179.1"/>
    </source>
</evidence>
<evidence type="ECO:0000256" key="13">
    <source>
        <dbReference type="ARBA" id="ARBA00023159"/>
    </source>
</evidence>
<dbReference type="PANTHER" id="PTHR23349">
    <property type="entry name" value="BASIC HELIX-LOOP-HELIX TRANSCRIPTION FACTOR, TWIST"/>
    <property type="match status" value="1"/>
</dbReference>
<keyword evidence="13" id="KW-0010">Activator</keyword>
<comment type="subcellular location">
    <subcellularLocation>
        <location evidence="1">Nucleus</location>
        <location evidence="1">Nucleolus</location>
    </subcellularLocation>
</comment>
<evidence type="ECO:0000259" key="21">
    <source>
        <dbReference type="PROSITE" id="PS50888"/>
    </source>
</evidence>
<evidence type="ECO:0000256" key="14">
    <source>
        <dbReference type="ARBA" id="ARBA00023163"/>
    </source>
</evidence>
<dbReference type="InterPro" id="IPR036898">
    <property type="entry name" value="RNA_pol_Rpb7-like_N_sf"/>
</dbReference>
<dbReference type="GO" id="GO:0007517">
    <property type="term" value="P:muscle organ development"/>
    <property type="evidence" value="ECO:0007669"/>
    <property type="project" value="UniProtKB-KW"/>
</dbReference>
<keyword evidence="7" id="KW-0517">Myogenesis</keyword>
<dbReference type="GO" id="GO:0005730">
    <property type="term" value="C:nucleolus"/>
    <property type="evidence" value="ECO:0007669"/>
    <property type="project" value="UniProtKB-SubCell"/>
</dbReference>
<gene>
    <name evidence="22" type="ORF">J4Q44_G00065180</name>
</gene>
<evidence type="ECO:0000256" key="10">
    <source>
        <dbReference type="ARBA" id="ARBA00023015"/>
    </source>
</evidence>
<evidence type="ECO:0000256" key="2">
    <source>
        <dbReference type="ARBA" id="ARBA00005930"/>
    </source>
</evidence>
<feature type="compositionally biased region" description="Acidic residues" evidence="20">
    <location>
        <begin position="442"/>
        <end position="459"/>
    </location>
</feature>
<organism evidence="22 23">
    <name type="scientific">Coregonus suidteri</name>
    <dbReference type="NCBI Taxonomy" id="861788"/>
    <lineage>
        <taxon>Eukaryota</taxon>
        <taxon>Metazoa</taxon>
        <taxon>Chordata</taxon>
        <taxon>Craniata</taxon>
        <taxon>Vertebrata</taxon>
        <taxon>Euteleostomi</taxon>
        <taxon>Actinopterygii</taxon>
        <taxon>Neopterygii</taxon>
        <taxon>Teleostei</taxon>
        <taxon>Protacanthopterygii</taxon>
        <taxon>Salmoniformes</taxon>
        <taxon>Salmonidae</taxon>
        <taxon>Coregoninae</taxon>
        <taxon>Coregonus</taxon>
    </lineage>
</organism>
<dbReference type="InterPro" id="IPR005576">
    <property type="entry name" value="Rpb7-like_N"/>
</dbReference>
<evidence type="ECO:0000256" key="20">
    <source>
        <dbReference type="SAM" id="MobiDB-lite"/>
    </source>
</evidence>
<dbReference type="InterPro" id="IPR041901">
    <property type="entry name" value="RNAP_I_Rpa43_N"/>
</dbReference>
<feature type="domain" description="BHLH" evidence="21">
    <location>
        <begin position="92"/>
        <end position="143"/>
    </location>
</feature>
<dbReference type="CDD" id="cd04328">
    <property type="entry name" value="RNAP_I_Rpa43_N"/>
    <property type="match status" value="1"/>
</dbReference>
<dbReference type="Proteomes" id="UP001356427">
    <property type="component" value="Unassembled WGS sequence"/>
</dbReference>
<evidence type="ECO:0000256" key="3">
    <source>
        <dbReference type="ARBA" id="ARBA00013295"/>
    </source>
</evidence>
<evidence type="ECO:0000256" key="1">
    <source>
        <dbReference type="ARBA" id="ARBA00004604"/>
    </source>
</evidence>
<comment type="caution">
    <text evidence="22">The sequence shown here is derived from an EMBL/GenBank/DDBJ whole genome shotgun (WGS) entry which is preliminary data.</text>
</comment>
<evidence type="ECO:0000313" key="23">
    <source>
        <dbReference type="Proteomes" id="UP001356427"/>
    </source>
</evidence>
<keyword evidence="4" id="KW-0217">Developmental protein</keyword>
<keyword evidence="15" id="KW-0539">Nucleus</keyword>
<dbReference type="EMBL" id="JAGTTL010000004">
    <property type="protein sequence ID" value="KAK6324179.1"/>
    <property type="molecule type" value="Genomic_DNA"/>
</dbReference>
<dbReference type="GO" id="GO:0006351">
    <property type="term" value="P:DNA-templated transcription"/>
    <property type="evidence" value="ECO:0007669"/>
    <property type="project" value="InterPro"/>
</dbReference>
<keyword evidence="12" id="KW-0238">DNA-binding</keyword>
<dbReference type="Pfam" id="PF00010">
    <property type="entry name" value="HLH"/>
    <property type="match status" value="1"/>
</dbReference>
<dbReference type="AlphaFoldDB" id="A0AAN8M6Y9"/>
<feature type="compositionally biased region" description="Low complexity" evidence="20">
    <location>
        <begin position="75"/>
        <end position="85"/>
    </location>
</feature>
<dbReference type="GO" id="GO:0030154">
    <property type="term" value="P:cell differentiation"/>
    <property type="evidence" value="ECO:0007669"/>
    <property type="project" value="UniProtKB-KW"/>
</dbReference>
<dbReference type="Gene3D" id="2.40.50.1060">
    <property type="match status" value="1"/>
</dbReference>
<dbReference type="InterPro" id="IPR041178">
    <property type="entry name" value="RPA43_OB"/>
</dbReference>
<keyword evidence="11" id="KW-0090">Biological rhythms</keyword>
<evidence type="ECO:0000256" key="18">
    <source>
        <dbReference type="ARBA" id="ARBA00080323"/>
    </source>
</evidence>
<dbReference type="Pfam" id="PF03876">
    <property type="entry name" value="SHS2_Rpb7-N"/>
    <property type="match status" value="1"/>
</dbReference>
<evidence type="ECO:0000256" key="15">
    <source>
        <dbReference type="ARBA" id="ARBA00023242"/>
    </source>
</evidence>
<feature type="region of interest" description="Disordered" evidence="20">
    <location>
        <begin position="203"/>
        <end position="222"/>
    </location>
</feature>